<keyword evidence="2" id="KW-0472">Membrane</keyword>
<dbReference type="STRING" id="81409.SAMN04515656_101162"/>
<dbReference type="InterPro" id="IPR009693">
    <property type="entry name" value="Glucitol_operon_activator"/>
</dbReference>
<sequence>MNKGLIYLAVFALAMMVFQNIMTYLQYKAFQKNGKAMQKTGRIIGVGVRKGGFNPGGGAIVILAWNPATDRVVECRRLKGIAFWNTFKTVTNYDGMTLDDVRRQGIEEDRVVNKRLREKEPYSPKLADKHRKKGALIQAVEAIDMRLAKESSDSSAAGERTTIDEEGRARIEARKREIRNREKAE</sequence>
<accession>A0A1H3X028</accession>
<reference evidence="3 4" key="1">
    <citation type="submission" date="2016-10" db="EMBL/GenBank/DDBJ databases">
        <authorList>
            <person name="de Groot N.N."/>
        </authorList>
    </citation>
    <scope>NUCLEOTIDE SEQUENCE [LARGE SCALE GENOMIC DNA]</scope>
    <source>
        <strain evidence="3 4">SR12</strain>
    </source>
</reference>
<dbReference type="GO" id="GO:0003677">
    <property type="term" value="F:DNA binding"/>
    <property type="evidence" value="ECO:0007669"/>
    <property type="project" value="UniProtKB-KW"/>
</dbReference>
<keyword evidence="2" id="KW-0812">Transmembrane</keyword>
<evidence type="ECO:0000313" key="4">
    <source>
        <dbReference type="Proteomes" id="UP000199394"/>
    </source>
</evidence>
<dbReference type="AlphaFoldDB" id="A0A1H3X028"/>
<organism evidence="3 4">
    <name type="scientific">Eubacterium aggregans</name>
    <dbReference type="NCBI Taxonomy" id="81409"/>
    <lineage>
        <taxon>Bacteria</taxon>
        <taxon>Bacillati</taxon>
        <taxon>Bacillota</taxon>
        <taxon>Clostridia</taxon>
        <taxon>Eubacteriales</taxon>
        <taxon>Eubacteriaceae</taxon>
        <taxon>Eubacterium</taxon>
    </lineage>
</organism>
<keyword evidence="2" id="KW-1133">Transmembrane helix</keyword>
<keyword evidence="4" id="KW-1185">Reference proteome</keyword>
<feature type="transmembrane region" description="Helical" evidence="2">
    <location>
        <begin position="6"/>
        <end position="27"/>
    </location>
</feature>
<dbReference type="Pfam" id="PF06923">
    <property type="entry name" value="GutM"/>
    <property type="match status" value="1"/>
</dbReference>
<feature type="compositionally biased region" description="Basic and acidic residues" evidence="1">
    <location>
        <begin position="161"/>
        <end position="185"/>
    </location>
</feature>
<evidence type="ECO:0000313" key="3">
    <source>
        <dbReference type="EMBL" id="SDZ92590.1"/>
    </source>
</evidence>
<name>A0A1H3X028_9FIRM</name>
<dbReference type="EMBL" id="FNRK01000001">
    <property type="protein sequence ID" value="SDZ92590.1"/>
    <property type="molecule type" value="Genomic_DNA"/>
</dbReference>
<evidence type="ECO:0000256" key="1">
    <source>
        <dbReference type="SAM" id="MobiDB-lite"/>
    </source>
</evidence>
<gene>
    <name evidence="3" type="ORF">SAMN04515656_101162</name>
</gene>
<protein>
    <submittedName>
        <fullName evidence="3">DNA-binding transcriptional regulator of glucitol operon</fullName>
    </submittedName>
</protein>
<feature type="region of interest" description="Disordered" evidence="1">
    <location>
        <begin position="148"/>
        <end position="185"/>
    </location>
</feature>
<proteinExistence type="predicted"/>
<keyword evidence="3" id="KW-0238">DNA-binding</keyword>
<dbReference type="Proteomes" id="UP000199394">
    <property type="component" value="Unassembled WGS sequence"/>
</dbReference>
<evidence type="ECO:0000256" key="2">
    <source>
        <dbReference type="SAM" id="Phobius"/>
    </source>
</evidence>